<comment type="caution">
    <text evidence="1">The sequence shown here is derived from an EMBL/GenBank/DDBJ whole genome shotgun (WGS) entry which is preliminary data.</text>
</comment>
<dbReference type="AlphaFoldDB" id="A0A8J6DKZ3"/>
<organism evidence="1 2">
    <name type="scientific">Galemys pyrenaicus</name>
    <name type="common">Iberian desman</name>
    <name type="synonym">Pyrenean desman</name>
    <dbReference type="NCBI Taxonomy" id="202257"/>
    <lineage>
        <taxon>Eukaryota</taxon>
        <taxon>Metazoa</taxon>
        <taxon>Chordata</taxon>
        <taxon>Craniata</taxon>
        <taxon>Vertebrata</taxon>
        <taxon>Euteleostomi</taxon>
        <taxon>Mammalia</taxon>
        <taxon>Eutheria</taxon>
        <taxon>Laurasiatheria</taxon>
        <taxon>Eulipotyphla</taxon>
        <taxon>Talpidae</taxon>
        <taxon>Galemys</taxon>
    </lineage>
</organism>
<accession>A0A8J6DKZ3</accession>
<gene>
    <name evidence="1" type="ORF">J0S82_001683</name>
</gene>
<evidence type="ECO:0000313" key="1">
    <source>
        <dbReference type="EMBL" id="KAG8510053.1"/>
    </source>
</evidence>
<dbReference type="Proteomes" id="UP000700334">
    <property type="component" value="Unassembled WGS sequence"/>
</dbReference>
<evidence type="ECO:0000313" key="2">
    <source>
        <dbReference type="Proteomes" id="UP000700334"/>
    </source>
</evidence>
<name>A0A8J6DKZ3_GALPY</name>
<keyword evidence="2" id="KW-1185">Reference proteome</keyword>
<dbReference type="EMBL" id="JAGFMF010011914">
    <property type="protein sequence ID" value="KAG8510053.1"/>
    <property type="molecule type" value="Genomic_DNA"/>
</dbReference>
<protein>
    <submittedName>
        <fullName evidence="1">G protein pathway suppressor 2</fullName>
    </submittedName>
</protein>
<reference evidence="1" key="1">
    <citation type="journal article" date="2021" name="Evol. Appl.">
        <title>The genome of the Pyrenean desman and the effects of bottlenecks and inbreeding on the genomic landscape of an endangered species.</title>
        <authorList>
            <person name="Escoda L."/>
            <person name="Castresana J."/>
        </authorList>
    </citation>
    <scope>NUCLEOTIDE SEQUENCE</scope>
    <source>
        <strain evidence="1">IBE-C5619</strain>
    </source>
</reference>
<sequence length="193" mass="20292">MQGSPGGHSCPGTVIAAGRAKQMFGPRVLTSRHYVSSAAAFAGSQSTGSFKAAQVALMGLLRPHLSTDPHSQPIALFSSSERLEHFRQCNTCLSHSPMPSTATFSPLKQGSSSLVVISPCKSKSNMLTNTLASLNNPPCAPCISSSASSPWTPCLSPASCAEANSRKLGFAATSHPGPRLPFIQHSQNPRFYH</sequence>
<dbReference type="OrthoDB" id="10038194at2759"/>
<proteinExistence type="predicted"/>